<name>A0A8J5CN07_CHIOP</name>
<reference evidence="1" key="1">
    <citation type="submission" date="2020-07" db="EMBL/GenBank/DDBJ databases">
        <title>The High-quality genome of the commercially important snow crab, Chionoecetes opilio.</title>
        <authorList>
            <person name="Jeong J.-H."/>
            <person name="Ryu S."/>
        </authorList>
    </citation>
    <scope>NUCLEOTIDE SEQUENCE</scope>
    <source>
        <strain evidence="1">MADBK_172401_WGS</strain>
        <tissue evidence="1">Digestive gland</tissue>
    </source>
</reference>
<sequence length="180" mass="19606">MLTIVAKHNHHPRESVDSDHRLSWCASCPMWLGQYQATLFGTERRPRENCFHHPDRTPAPKCSLGCSAGTGTAAHSNASTTGYHRSRASRAISRRLSVISPGVALPGPVPCGKSYITSAADVPCCGFPVSRRTHRARTGSGGFRWGFCPHPPIARARRTGARPTSYVVRGWHTDIHEKGG</sequence>
<protein>
    <submittedName>
        <fullName evidence="1">Uncharacterized protein</fullName>
    </submittedName>
</protein>
<dbReference type="EMBL" id="JACEEZ010004358">
    <property type="protein sequence ID" value="KAG0726483.1"/>
    <property type="molecule type" value="Genomic_DNA"/>
</dbReference>
<accession>A0A8J5CN07</accession>
<gene>
    <name evidence="1" type="ORF">GWK47_036450</name>
</gene>
<proteinExistence type="predicted"/>
<keyword evidence="2" id="KW-1185">Reference proteome</keyword>
<dbReference type="Proteomes" id="UP000770661">
    <property type="component" value="Unassembled WGS sequence"/>
</dbReference>
<evidence type="ECO:0000313" key="1">
    <source>
        <dbReference type="EMBL" id="KAG0726483.1"/>
    </source>
</evidence>
<comment type="caution">
    <text evidence="1">The sequence shown here is derived from an EMBL/GenBank/DDBJ whole genome shotgun (WGS) entry which is preliminary data.</text>
</comment>
<organism evidence="1 2">
    <name type="scientific">Chionoecetes opilio</name>
    <name type="common">Atlantic snow crab</name>
    <name type="synonym">Cancer opilio</name>
    <dbReference type="NCBI Taxonomy" id="41210"/>
    <lineage>
        <taxon>Eukaryota</taxon>
        <taxon>Metazoa</taxon>
        <taxon>Ecdysozoa</taxon>
        <taxon>Arthropoda</taxon>
        <taxon>Crustacea</taxon>
        <taxon>Multicrustacea</taxon>
        <taxon>Malacostraca</taxon>
        <taxon>Eumalacostraca</taxon>
        <taxon>Eucarida</taxon>
        <taxon>Decapoda</taxon>
        <taxon>Pleocyemata</taxon>
        <taxon>Brachyura</taxon>
        <taxon>Eubrachyura</taxon>
        <taxon>Majoidea</taxon>
        <taxon>Majidae</taxon>
        <taxon>Chionoecetes</taxon>
    </lineage>
</organism>
<dbReference type="AlphaFoldDB" id="A0A8J5CN07"/>
<evidence type="ECO:0000313" key="2">
    <source>
        <dbReference type="Proteomes" id="UP000770661"/>
    </source>
</evidence>